<dbReference type="AlphaFoldDB" id="A0A3B6VLS9"/>
<dbReference type="EMBL" id="CP002873">
    <property type="protein sequence ID" value="AGA66718.1"/>
    <property type="molecule type" value="Genomic_DNA"/>
</dbReference>
<accession>A0A3B6VLS9</accession>
<gene>
    <name evidence="1" type="ORF">BPP43_07510</name>
</gene>
<dbReference type="Proteomes" id="UP000010793">
    <property type="component" value="Chromosome"/>
</dbReference>
<proteinExistence type="predicted"/>
<sequence>MIFFNYFLLISILKIDIFKLMRKIFIFLLILTNLAFSNNISNNQYKNIDDYAGIYYGTLIAYSDAAGEVHLQNFKIEISKYGNIISVIPTSLIIGIDTDTDVEVNKSKIIRKSSTQYEVIDNITKYIIPHISSVSASGNIMLNFYDNGNTLEVNGICEGSVSFNIEAFDKTIIEANKSTKVNIHGTFYITEKLSD</sequence>
<reference evidence="1 2" key="1">
    <citation type="journal article" date="2013" name="Genome Announc.">
        <title>Complete Genome Sequence of the Porcine Strain Brachyspira pilosicoli P43/6/78(T.).</title>
        <authorList>
            <person name="Lin C."/>
            <person name="den Bakker H.C."/>
            <person name="Suzuki H."/>
            <person name="Lefebure T."/>
            <person name="Ponnala L."/>
            <person name="Sun Q."/>
            <person name="Stanhope M.J."/>
            <person name="Wiedmann M."/>
            <person name="Duhamel G.E."/>
        </authorList>
    </citation>
    <scope>NUCLEOTIDE SEQUENCE [LARGE SCALE GENOMIC DNA]</scope>
    <source>
        <strain evidence="1 2">P43/6/78</strain>
    </source>
</reference>
<name>A0A3B6VLS9_BRAPL</name>
<evidence type="ECO:0000313" key="2">
    <source>
        <dbReference type="Proteomes" id="UP000010793"/>
    </source>
</evidence>
<protein>
    <submittedName>
        <fullName evidence="1">Uncharacterized protein</fullName>
    </submittedName>
</protein>
<evidence type="ECO:0000313" key="1">
    <source>
        <dbReference type="EMBL" id="AGA66718.1"/>
    </source>
</evidence>
<organism evidence="1 2">
    <name type="scientific">Brachyspira pilosicoli P43/6/78</name>
    <dbReference type="NCBI Taxonomy" id="1042417"/>
    <lineage>
        <taxon>Bacteria</taxon>
        <taxon>Pseudomonadati</taxon>
        <taxon>Spirochaetota</taxon>
        <taxon>Spirochaetia</taxon>
        <taxon>Brachyspirales</taxon>
        <taxon>Brachyspiraceae</taxon>
        <taxon>Brachyspira</taxon>
    </lineage>
</organism>
<keyword evidence="2" id="KW-1185">Reference proteome</keyword>
<dbReference type="KEGG" id="bpip:BPP43_07510"/>